<dbReference type="Proteomes" id="UP000199476">
    <property type="component" value="Unassembled WGS sequence"/>
</dbReference>
<keyword evidence="7 10" id="KW-0663">Pyridoxal phosphate</keyword>
<dbReference type="STRING" id="321763.SAMN04488692_11654"/>
<gene>
    <name evidence="11" type="ORF">SAMN04488692_11654</name>
</gene>
<organism evidence="11 12">
    <name type="scientific">Halarsenatibacter silvermanii</name>
    <dbReference type="NCBI Taxonomy" id="321763"/>
    <lineage>
        <taxon>Bacteria</taxon>
        <taxon>Bacillati</taxon>
        <taxon>Bacillota</taxon>
        <taxon>Clostridia</taxon>
        <taxon>Halanaerobiales</taxon>
        <taxon>Halarsenatibacteraceae</taxon>
        <taxon>Halarsenatibacter</taxon>
    </lineage>
</organism>
<comment type="function">
    <text evidence="9">Phosphorylase is an important allosteric enzyme in carbohydrate metabolism. Enzymes from different sources differ in their regulatory mechanisms and in their natural substrates. However, all known phosphorylases share catalytic and structural properties.</text>
</comment>
<dbReference type="InterPro" id="IPR011834">
    <property type="entry name" value="Agluc_phsphrylas"/>
</dbReference>
<keyword evidence="8" id="KW-0119">Carbohydrate metabolism</keyword>
<evidence type="ECO:0000256" key="1">
    <source>
        <dbReference type="ARBA" id="ARBA00001275"/>
    </source>
</evidence>
<dbReference type="EMBL" id="FNGO01000016">
    <property type="protein sequence ID" value="SDM09390.1"/>
    <property type="molecule type" value="Genomic_DNA"/>
</dbReference>
<comment type="similarity">
    <text evidence="3">Belongs to the glycogen phosphorylase family.</text>
</comment>
<evidence type="ECO:0000256" key="6">
    <source>
        <dbReference type="ARBA" id="ARBA00022679"/>
    </source>
</evidence>
<keyword evidence="5" id="KW-0328">Glycosyltransferase</keyword>
<evidence type="ECO:0000256" key="3">
    <source>
        <dbReference type="ARBA" id="ARBA00006047"/>
    </source>
</evidence>
<evidence type="ECO:0000256" key="8">
    <source>
        <dbReference type="ARBA" id="ARBA00023277"/>
    </source>
</evidence>
<evidence type="ECO:0000256" key="2">
    <source>
        <dbReference type="ARBA" id="ARBA00001933"/>
    </source>
</evidence>
<evidence type="ECO:0000256" key="7">
    <source>
        <dbReference type="ARBA" id="ARBA00022898"/>
    </source>
</evidence>
<dbReference type="PANTHER" id="PTHR42655:SF1">
    <property type="entry name" value="GLYCOGEN PHOSPHORYLASE"/>
    <property type="match status" value="1"/>
</dbReference>
<evidence type="ECO:0000256" key="5">
    <source>
        <dbReference type="ARBA" id="ARBA00022676"/>
    </source>
</evidence>
<evidence type="ECO:0000256" key="4">
    <source>
        <dbReference type="ARBA" id="ARBA00012591"/>
    </source>
</evidence>
<dbReference type="NCBIfam" id="TIGR02094">
    <property type="entry name" value="more_P_ylases"/>
    <property type="match status" value="2"/>
</dbReference>
<dbReference type="AlphaFoldDB" id="A0A1G9QER6"/>
<comment type="cofactor">
    <cofactor evidence="2">
        <name>pyridoxal 5'-phosphate</name>
        <dbReference type="ChEBI" id="CHEBI:597326"/>
    </cofactor>
</comment>
<dbReference type="PIRSF" id="PIRSF000460">
    <property type="entry name" value="Pprylas_GlgP"/>
    <property type="match status" value="1"/>
</dbReference>
<evidence type="ECO:0000313" key="12">
    <source>
        <dbReference type="Proteomes" id="UP000199476"/>
    </source>
</evidence>
<dbReference type="OrthoDB" id="9760804at2"/>
<dbReference type="SUPFAM" id="SSF53756">
    <property type="entry name" value="UDP-Glycosyltransferase/glycogen phosphorylase"/>
    <property type="match status" value="1"/>
</dbReference>
<evidence type="ECO:0000256" key="9">
    <source>
        <dbReference type="ARBA" id="ARBA00025174"/>
    </source>
</evidence>
<reference evidence="11 12" key="1">
    <citation type="submission" date="2016-10" db="EMBL/GenBank/DDBJ databases">
        <authorList>
            <person name="de Groot N.N."/>
        </authorList>
    </citation>
    <scope>NUCLEOTIDE SEQUENCE [LARGE SCALE GENOMIC DNA]</scope>
    <source>
        <strain evidence="11 12">SLAS-1</strain>
    </source>
</reference>
<dbReference type="InterPro" id="IPR035090">
    <property type="entry name" value="Pyridoxal_P_attach_site"/>
</dbReference>
<dbReference type="Gene3D" id="3.40.50.2000">
    <property type="entry name" value="Glycogen Phosphorylase B"/>
    <property type="match status" value="3"/>
</dbReference>
<feature type="modified residue" description="N6-(pyridoxal phosphate)lysine" evidence="10">
    <location>
        <position position="476"/>
    </location>
</feature>
<name>A0A1G9QER6_9FIRM</name>
<dbReference type="GO" id="GO:0005975">
    <property type="term" value="P:carbohydrate metabolic process"/>
    <property type="evidence" value="ECO:0007669"/>
    <property type="project" value="InterPro"/>
</dbReference>
<evidence type="ECO:0000313" key="11">
    <source>
        <dbReference type="EMBL" id="SDM09390.1"/>
    </source>
</evidence>
<dbReference type="RefSeq" id="WP_089760889.1">
    <property type="nucleotide sequence ID" value="NZ_FNGO01000016.1"/>
</dbReference>
<protein>
    <recommendedName>
        <fullName evidence="4">glycogen phosphorylase</fullName>
        <ecNumber evidence="4">2.4.1.1</ecNumber>
    </recommendedName>
</protein>
<dbReference type="GO" id="GO:0008184">
    <property type="term" value="F:glycogen phosphorylase activity"/>
    <property type="evidence" value="ECO:0007669"/>
    <property type="project" value="InterPro"/>
</dbReference>
<dbReference type="PANTHER" id="PTHR42655">
    <property type="entry name" value="GLYCOGEN PHOSPHORYLASE"/>
    <property type="match status" value="1"/>
</dbReference>
<dbReference type="InterPro" id="IPR000811">
    <property type="entry name" value="Glyco_trans_35"/>
</dbReference>
<proteinExistence type="inferred from homology"/>
<keyword evidence="6" id="KW-0808">Transferase</keyword>
<evidence type="ECO:0000256" key="10">
    <source>
        <dbReference type="PIRSR" id="PIRSR000460-1"/>
    </source>
</evidence>
<dbReference type="EC" id="2.4.1.1" evidence="4"/>
<accession>A0A1G9QER6</accession>
<dbReference type="GO" id="GO:0030170">
    <property type="term" value="F:pyridoxal phosphate binding"/>
    <property type="evidence" value="ECO:0007669"/>
    <property type="project" value="InterPro"/>
</dbReference>
<sequence length="585" mass="65777">MKFFKTTDRKLRSLKQDRPVRRSRPARGIHKRLERKGKRPKVAYFCMEYGLDNSLPIYAGGLGILAGDVLKAARDENMPLVGIGLLWRQGYTSQRLEEGRPVDCYPRHDHVYDLVDDTGVRVSVDIRGREVICAVYRASGFGNADLYLLDANHPANEAGDAWLTGQLYGWFSEERIAQEMILGIGGVRALRALNIDVDVYHFNEGHAALAGTELIEEKRAGGAGFEKALKNTREEVVFTTHTPVEQGNEEHSLRTLSYMGAFNGLSLDEMVQIGGAPFNMTVAGLRLSSLANGVSQLHGRTACRMWEDVDDRAPIEAITNGVHRGSWVDEEVVSAWREDGGPSVAAEHAKNKAELLDFITERTGQKLAEDRLLLGFARRAVPYKRATLLFSDEERIGPYLEEGKIQIVYAGKAHPLDDNGKDIVAELVRMSRKYPEAVVFLPDYDMEIGRLLTRGVDVWLNNPRRPLEASGTSGMKAAMNGIPNLSILDGWWPEACQHGVNGWKIGDGFEADTAQKQDEHDRKKLYRVLLKEVVPLYYEKPEEFARIRENSIASTIDEFTAAEMMKNYYDRLYSQNRRRSAERMG</sequence>
<dbReference type="InterPro" id="IPR052182">
    <property type="entry name" value="Glycogen/Maltodextrin_Phosph"/>
</dbReference>
<dbReference type="PROSITE" id="PS00102">
    <property type="entry name" value="PHOSPHORYLASE"/>
    <property type="match status" value="1"/>
</dbReference>
<comment type="catalytic activity">
    <reaction evidence="1">
        <text>[(1-&gt;4)-alpha-D-glucosyl](n) + phosphate = [(1-&gt;4)-alpha-D-glucosyl](n-1) + alpha-D-glucose 1-phosphate</text>
        <dbReference type="Rhea" id="RHEA:41732"/>
        <dbReference type="Rhea" id="RHEA-COMP:9584"/>
        <dbReference type="Rhea" id="RHEA-COMP:9586"/>
        <dbReference type="ChEBI" id="CHEBI:15444"/>
        <dbReference type="ChEBI" id="CHEBI:43474"/>
        <dbReference type="ChEBI" id="CHEBI:58601"/>
        <dbReference type="EC" id="2.4.1.1"/>
    </reaction>
</comment>
<keyword evidence="12" id="KW-1185">Reference proteome</keyword>
<dbReference type="Pfam" id="PF00343">
    <property type="entry name" value="Phosphorylase"/>
    <property type="match status" value="1"/>
</dbReference>